<reference evidence="4" key="2">
    <citation type="journal article" date="2019" name="Int. J. Syst. Evol. Microbiol.">
        <title>The Global Catalogue of Microorganisms (GCM) 10K type strain sequencing project: providing services to taxonomists for standard genome sequencing and annotation.</title>
        <authorList>
            <consortium name="The Broad Institute Genomics Platform"/>
            <consortium name="The Broad Institute Genome Sequencing Center for Infectious Disease"/>
            <person name="Wu L."/>
            <person name="Ma J."/>
        </authorList>
    </citation>
    <scope>NUCLEOTIDE SEQUENCE [LARGE SCALE GENOMIC DNA]</scope>
    <source>
        <strain evidence="4">NBRC 107715</strain>
    </source>
</reference>
<dbReference type="EMBL" id="BSPK01000018">
    <property type="protein sequence ID" value="GLS62990.1"/>
    <property type="molecule type" value="Genomic_DNA"/>
</dbReference>
<dbReference type="EMBL" id="BJZU01000094">
    <property type="protein sequence ID" value="GEP06210.1"/>
    <property type="molecule type" value="Genomic_DNA"/>
</dbReference>
<proteinExistence type="predicted"/>
<comment type="caution">
    <text evidence="1">The sequence shown here is derived from an EMBL/GenBank/DDBJ whole genome shotgun (WGS) entry which is preliminary data.</text>
</comment>
<reference evidence="2" key="1">
    <citation type="journal article" date="2014" name="Int. J. Syst. Evol. Microbiol.">
        <title>Complete genome of a new Firmicutes species belonging to the dominant human colonic microbiota ('Ruminococcus bicirculans') reveals two chromosomes and a selective capacity to utilize plant glucans.</title>
        <authorList>
            <consortium name="NISC Comparative Sequencing Program"/>
            <person name="Wegmann U."/>
            <person name="Louis P."/>
            <person name="Goesmann A."/>
            <person name="Henrissat B."/>
            <person name="Duncan S.H."/>
            <person name="Flint H.J."/>
        </authorList>
    </citation>
    <scope>NUCLEOTIDE SEQUENCE</scope>
    <source>
        <strain evidence="2">NBRC 107715</strain>
    </source>
</reference>
<gene>
    <name evidence="2" type="ORF">GCM10007888_13710</name>
    <name evidence="1" type="ORF">MOX02_42480</name>
</gene>
<dbReference type="AlphaFoldDB" id="A0A512J8D2"/>
<dbReference type="Proteomes" id="UP000321960">
    <property type="component" value="Unassembled WGS sequence"/>
</dbReference>
<dbReference type="Proteomes" id="UP001156856">
    <property type="component" value="Unassembled WGS sequence"/>
</dbReference>
<reference evidence="1 3" key="3">
    <citation type="submission" date="2019-07" db="EMBL/GenBank/DDBJ databases">
        <title>Whole genome shotgun sequence of Methylobacterium oxalidis NBRC 107715.</title>
        <authorList>
            <person name="Hosoyama A."/>
            <person name="Uohara A."/>
            <person name="Ohji S."/>
            <person name="Ichikawa N."/>
        </authorList>
    </citation>
    <scope>NUCLEOTIDE SEQUENCE [LARGE SCALE GENOMIC DNA]</scope>
    <source>
        <strain evidence="1 3">NBRC 107715</strain>
    </source>
</reference>
<evidence type="ECO:0000313" key="2">
    <source>
        <dbReference type="EMBL" id="GLS62990.1"/>
    </source>
</evidence>
<reference evidence="2" key="4">
    <citation type="submission" date="2023-01" db="EMBL/GenBank/DDBJ databases">
        <title>Draft genome sequence of Methylobacterium oxalidis strain NBRC 107715.</title>
        <authorList>
            <person name="Sun Q."/>
            <person name="Mori K."/>
        </authorList>
    </citation>
    <scope>NUCLEOTIDE SEQUENCE</scope>
    <source>
        <strain evidence="2">NBRC 107715</strain>
    </source>
</reference>
<organism evidence="1 3">
    <name type="scientific">Methylobacterium oxalidis</name>
    <dbReference type="NCBI Taxonomy" id="944322"/>
    <lineage>
        <taxon>Bacteria</taxon>
        <taxon>Pseudomonadati</taxon>
        <taxon>Pseudomonadota</taxon>
        <taxon>Alphaproteobacteria</taxon>
        <taxon>Hyphomicrobiales</taxon>
        <taxon>Methylobacteriaceae</taxon>
        <taxon>Methylobacterium</taxon>
    </lineage>
</organism>
<evidence type="ECO:0000313" key="4">
    <source>
        <dbReference type="Proteomes" id="UP001156856"/>
    </source>
</evidence>
<name>A0A512J8D2_9HYPH</name>
<evidence type="ECO:0000313" key="3">
    <source>
        <dbReference type="Proteomes" id="UP000321960"/>
    </source>
</evidence>
<accession>A0A512J8D2</accession>
<sequence>MEEEEIKDRSRKDQRLLVEKLGALRPHLGFATLAELRNRVAHHDPDDPGRQAAIRNAVFARMGDLLEAHDGILA</sequence>
<keyword evidence="4" id="KW-1185">Reference proteome</keyword>
<evidence type="ECO:0000313" key="1">
    <source>
        <dbReference type="EMBL" id="GEP06210.1"/>
    </source>
</evidence>
<protein>
    <submittedName>
        <fullName evidence="1">Uncharacterized protein</fullName>
    </submittedName>
</protein>